<keyword evidence="2" id="KW-1185">Reference proteome</keyword>
<dbReference type="Gene3D" id="3.40.50.10600">
    <property type="entry name" value="SpoIIaa-like domains"/>
    <property type="match status" value="2"/>
</dbReference>
<dbReference type="InterPro" id="IPR036513">
    <property type="entry name" value="STAS_dom_sf"/>
</dbReference>
<dbReference type="Proteomes" id="UP000318081">
    <property type="component" value="Chromosome"/>
</dbReference>
<name>A0ABX5XUV7_9BACT</name>
<gene>
    <name evidence="1" type="ORF">TBK1r_48310</name>
</gene>
<dbReference type="EMBL" id="CP036432">
    <property type="protein sequence ID" value="QDV85815.1"/>
    <property type="molecule type" value="Genomic_DNA"/>
</dbReference>
<dbReference type="SUPFAM" id="SSF52091">
    <property type="entry name" value="SpoIIaa-like"/>
    <property type="match status" value="2"/>
</dbReference>
<dbReference type="Pfam" id="PF11964">
    <property type="entry name" value="SpoIIAA-like"/>
    <property type="match status" value="2"/>
</dbReference>
<dbReference type="RefSeq" id="WP_419580305.1">
    <property type="nucleotide sequence ID" value="NZ_CP036432.1"/>
</dbReference>
<dbReference type="InterPro" id="IPR038396">
    <property type="entry name" value="SpoIIAA-like_sf"/>
</dbReference>
<evidence type="ECO:0000313" key="2">
    <source>
        <dbReference type="Proteomes" id="UP000318081"/>
    </source>
</evidence>
<evidence type="ECO:0008006" key="3">
    <source>
        <dbReference type="Google" id="ProtNLM"/>
    </source>
</evidence>
<proteinExistence type="predicted"/>
<protein>
    <recommendedName>
        <fullName evidence="3">STAS/SEC14 domain-containing protein</fullName>
    </recommendedName>
</protein>
<reference evidence="1 2" key="1">
    <citation type="submission" date="2019-02" db="EMBL/GenBank/DDBJ databases">
        <title>Deep-cultivation of Planctomycetes and their phenomic and genomic characterization uncovers novel biology.</title>
        <authorList>
            <person name="Wiegand S."/>
            <person name="Jogler M."/>
            <person name="Boedeker C."/>
            <person name="Pinto D."/>
            <person name="Vollmers J."/>
            <person name="Rivas-Marin E."/>
            <person name="Kohn T."/>
            <person name="Peeters S.H."/>
            <person name="Heuer A."/>
            <person name="Rast P."/>
            <person name="Oberbeckmann S."/>
            <person name="Bunk B."/>
            <person name="Jeske O."/>
            <person name="Meyerdierks A."/>
            <person name="Storesund J.E."/>
            <person name="Kallscheuer N."/>
            <person name="Luecker S."/>
            <person name="Lage O.M."/>
            <person name="Pohl T."/>
            <person name="Merkel B.J."/>
            <person name="Hornburger P."/>
            <person name="Mueller R.-W."/>
            <person name="Bruemmer F."/>
            <person name="Labrenz M."/>
            <person name="Spormann A.M."/>
            <person name="Op den Camp H."/>
            <person name="Overmann J."/>
            <person name="Amann R."/>
            <person name="Jetten M.S.M."/>
            <person name="Mascher T."/>
            <person name="Medema M.H."/>
            <person name="Devos D.P."/>
            <person name="Kaster A.-K."/>
            <person name="Ovreas L."/>
            <person name="Rohde M."/>
            <person name="Galperin M.Y."/>
            <person name="Jogler C."/>
        </authorList>
    </citation>
    <scope>NUCLEOTIDE SEQUENCE [LARGE SCALE GENOMIC DNA]</scope>
    <source>
        <strain evidence="1 2">TBK1r</strain>
    </source>
</reference>
<sequence length="250" mass="28486">MAIELFGVLSEQDIAAIKTRFNAMLESHEEFGLYIDMSELNDMTADAIVADLKFELSAMKDHHRIRRIAFITDKHWVSAVVTMFQPFCPQVTCHCFPPSEHTRAMEFASQLPEPSKLNATDTPPVARIATDRDDLIAFECIGRMRLEDLPIVLEPLSEAFRSDQKIDLLVRLTDFAGFAPVLLMENSIYAMKFAALSHVRKYAVVGAPIWLRRAAELFKPMIDIDMRFFHADEEDAAWDWLKVTAVPTNH</sequence>
<dbReference type="InterPro" id="IPR021866">
    <property type="entry name" value="SpoIIAA-like"/>
</dbReference>
<accession>A0ABX5XUV7</accession>
<organism evidence="1 2">
    <name type="scientific">Stieleria magnilauensis</name>
    <dbReference type="NCBI Taxonomy" id="2527963"/>
    <lineage>
        <taxon>Bacteria</taxon>
        <taxon>Pseudomonadati</taxon>
        <taxon>Planctomycetota</taxon>
        <taxon>Planctomycetia</taxon>
        <taxon>Pirellulales</taxon>
        <taxon>Pirellulaceae</taxon>
        <taxon>Stieleria</taxon>
    </lineage>
</organism>
<evidence type="ECO:0000313" key="1">
    <source>
        <dbReference type="EMBL" id="QDV85815.1"/>
    </source>
</evidence>